<evidence type="ECO:0000313" key="2">
    <source>
        <dbReference type="EMBL" id="KAK0445587.1"/>
    </source>
</evidence>
<evidence type="ECO:0000313" key="3">
    <source>
        <dbReference type="Proteomes" id="UP001175226"/>
    </source>
</evidence>
<feature type="region of interest" description="Disordered" evidence="1">
    <location>
        <begin position="241"/>
        <end position="280"/>
    </location>
</feature>
<feature type="region of interest" description="Disordered" evidence="1">
    <location>
        <begin position="353"/>
        <end position="376"/>
    </location>
</feature>
<evidence type="ECO:0000256" key="1">
    <source>
        <dbReference type="SAM" id="MobiDB-lite"/>
    </source>
</evidence>
<reference evidence="2" key="1">
    <citation type="submission" date="2023-06" db="EMBL/GenBank/DDBJ databases">
        <authorList>
            <consortium name="Lawrence Berkeley National Laboratory"/>
            <person name="Ahrendt S."/>
            <person name="Sahu N."/>
            <person name="Indic B."/>
            <person name="Wong-Bajracharya J."/>
            <person name="Merenyi Z."/>
            <person name="Ke H.-M."/>
            <person name="Monk M."/>
            <person name="Kocsube S."/>
            <person name="Drula E."/>
            <person name="Lipzen A."/>
            <person name="Balint B."/>
            <person name="Henrissat B."/>
            <person name="Andreopoulos B."/>
            <person name="Martin F.M."/>
            <person name="Harder C.B."/>
            <person name="Rigling D."/>
            <person name="Ford K.L."/>
            <person name="Foster G.D."/>
            <person name="Pangilinan J."/>
            <person name="Papanicolaou A."/>
            <person name="Barry K."/>
            <person name="LaButti K."/>
            <person name="Viragh M."/>
            <person name="Koriabine M."/>
            <person name="Yan M."/>
            <person name="Riley R."/>
            <person name="Champramary S."/>
            <person name="Plett K.L."/>
            <person name="Tsai I.J."/>
            <person name="Slot J."/>
            <person name="Sipos G."/>
            <person name="Plett J."/>
            <person name="Nagy L.G."/>
            <person name="Grigoriev I.V."/>
        </authorList>
    </citation>
    <scope>NUCLEOTIDE SEQUENCE</scope>
    <source>
        <strain evidence="2">FPL87.14</strain>
    </source>
</reference>
<accession>A0AA39JNJ9</accession>
<keyword evidence="3" id="KW-1185">Reference proteome</keyword>
<sequence>MSSAALPSRGQCIEITDNLQLCQCPSFASTLDQHICGRCGHGIHTHRDYVSMFVHHCPAMNCAAYYPKTPRVQACTCSASLIEHMPVVNAYRSPATLSYGADALPSHVNAFTGDATNIPFTPVPVPAPPTNDAPSYSHGEILAPAPQPVIQTAIMSQIDAHSHSGVENFYSEDSVSVQDSSARFREDYTIATYSMAHGAEAWAGEWVNDLVAAKPVAMASLLASIIIHDMCARTRVYANPRRARQRERNDTGSSKTVRERRVTRKRQSESDASHVDGSQESKLPKLSCMSSWAGVVWLNPEYQPWSIQRYGYAVPSILLKFPPGLLPAFPPSAKPPARVVGTDYESSVLEVDGTVGGDSGRMNTNTAGVQQQSGHC</sequence>
<proteinExistence type="predicted"/>
<feature type="compositionally biased region" description="Basic and acidic residues" evidence="1">
    <location>
        <begin position="246"/>
        <end position="280"/>
    </location>
</feature>
<dbReference type="AlphaFoldDB" id="A0AA39JNJ9"/>
<feature type="compositionally biased region" description="Polar residues" evidence="1">
    <location>
        <begin position="361"/>
        <end position="376"/>
    </location>
</feature>
<dbReference type="EMBL" id="JAUEPT010000016">
    <property type="protein sequence ID" value="KAK0445587.1"/>
    <property type="molecule type" value="Genomic_DNA"/>
</dbReference>
<gene>
    <name evidence="2" type="ORF">EV421DRAFT_1734776</name>
</gene>
<comment type="caution">
    <text evidence="2">The sequence shown here is derived from an EMBL/GenBank/DDBJ whole genome shotgun (WGS) entry which is preliminary data.</text>
</comment>
<dbReference type="Proteomes" id="UP001175226">
    <property type="component" value="Unassembled WGS sequence"/>
</dbReference>
<organism evidence="2 3">
    <name type="scientific">Armillaria borealis</name>
    <dbReference type="NCBI Taxonomy" id="47425"/>
    <lineage>
        <taxon>Eukaryota</taxon>
        <taxon>Fungi</taxon>
        <taxon>Dikarya</taxon>
        <taxon>Basidiomycota</taxon>
        <taxon>Agaricomycotina</taxon>
        <taxon>Agaricomycetes</taxon>
        <taxon>Agaricomycetidae</taxon>
        <taxon>Agaricales</taxon>
        <taxon>Marasmiineae</taxon>
        <taxon>Physalacriaceae</taxon>
        <taxon>Armillaria</taxon>
    </lineage>
</organism>
<protein>
    <submittedName>
        <fullName evidence="2">Uncharacterized protein</fullName>
    </submittedName>
</protein>
<name>A0AA39JNJ9_9AGAR</name>